<evidence type="ECO:0000256" key="1">
    <source>
        <dbReference type="SAM" id="MobiDB-lite"/>
    </source>
</evidence>
<evidence type="ECO:0000259" key="3">
    <source>
        <dbReference type="Pfam" id="PF08044"/>
    </source>
</evidence>
<sequence>MDQTPSYQHGLNRPSRTTEPSFRVGESERSAACDALADHFAAGRLDPAELDDRLARAVAARSHADLQALFRDLRPRRVVPETPLRPVGDESRGMRSAVPLLTSLLILSVMLAGGMLLLLGSYNGALVVAALLGGTATAVAGGCVTAIGQATLRRR</sequence>
<accession>A0A7W5JSL2</accession>
<keyword evidence="2" id="KW-0472">Membrane</keyword>
<comment type="caution">
    <text evidence="4">The sequence shown here is derived from an EMBL/GenBank/DDBJ whole genome shotgun (WGS) entry which is preliminary data.</text>
</comment>
<feature type="region of interest" description="Disordered" evidence="1">
    <location>
        <begin position="1"/>
        <end position="27"/>
    </location>
</feature>
<evidence type="ECO:0000313" key="5">
    <source>
        <dbReference type="Proteomes" id="UP000565572"/>
    </source>
</evidence>
<feature type="compositionally biased region" description="Polar residues" evidence="1">
    <location>
        <begin position="1"/>
        <end position="20"/>
    </location>
</feature>
<feature type="transmembrane region" description="Helical" evidence="2">
    <location>
        <begin position="100"/>
        <end position="119"/>
    </location>
</feature>
<keyword evidence="5" id="KW-1185">Reference proteome</keyword>
<reference evidence="4 5" key="1">
    <citation type="submission" date="2020-08" db="EMBL/GenBank/DDBJ databases">
        <title>Sequencing the genomes of 1000 actinobacteria strains.</title>
        <authorList>
            <person name="Klenk H.-P."/>
        </authorList>
    </citation>
    <scope>NUCLEOTIDE SEQUENCE [LARGE SCALE GENOMIC DNA]</scope>
    <source>
        <strain evidence="4 5">DSM 11053</strain>
    </source>
</reference>
<name>A0A7W5JSL2_9ACTN</name>
<gene>
    <name evidence="4" type="ORF">FHX39_000215</name>
</gene>
<evidence type="ECO:0000256" key="2">
    <source>
        <dbReference type="SAM" id="Phobius"/>
    </source>
</evidence>
<protein>
    <recommendedName>
        <fullName evidence="3">DUF1707 domain-containing protein</fullName>
    </recommendedName>
</protein>
<proteinExistence type="predicted"/>
<dbReference type="InterPro" id="IPR012551">
    <property type="entry name" value="DUF1707_SHOCT-like"/>
</dbReference>
<keyword evidence="2" id="KW-1133">Transmembrane helix</keyword>
<dbReference type="RefSeq" id="WP_183336037.1">
    <property type="nucleotide sequence ID" value="NZ_JACHZG010000001.1"/>
</dbReference>
<feature type="transmembrane region" description="Helical" evidence="2">
    <location>
        <begin position="125"/>
        <end position="147"/>
    </location>
</feature>
<feature type="domain" description="DUF1707" evidence="3">
    <location>
        <begin position="23"/>
        <end position="73"/>
    </location>
</feature>
<evidence type="ECO:0000313" key="4">
    <source>
        <dbReference type="EMBL" id="MBB3325271.1"/>
    </source>
</evidence>
<dbReference type="EMBL" id="JACHZG010000001">
    <property type="protein sequence ID" value="MBB3325271.1"/>
    <property type="molecule type" value="Genomic_DNA"/>
</dbReference>
<dbReference type="Proteomes" id="UP000565572">
    <property type="component" value="Unassembled WGS sequence"/>
</dbReference>
<dbReference type="AlphaFoldDB" id="A0A7W5JSL2"/>
<dbReference type="Pfam" id="PF08044">
    <property type="entry name" value="DUF1707"/>
    <property type="match status" value="1"/>
</dbReference>
<organism evidence="4 5">
    <name type="scientific">Microlunatus antarcticus</name>
    <dbReference type="NCBI Taxonomy" id="53388"/>
    <lineage>
        <taxon>Bacteria</taxon>
        <taxon>Bacillati</taxon>
        <taxon>Actinomycetota</taxon>
        <taxon>Actinomycetes</taxon>
        <taxon>Propionibacteriales</taxon>
        <taxon>Propionibacteriaceae</taxon>
        <taxon>Microlunatus</taxon>
    </lineage>
</organism>
<keyword evidence="2" id="KW-0812">Transmembrane</keyword>